<sequence length="89" mass="10038">MKQKDLSVSGHQAHWLEKISEFDFKIEYVPGVENVLADALSRICSNDSLGTVWAASEYMQYDDSEDLPCLLVSCIVSMPVYMEMEVMVA</sequence>
<proteinExistence type="predicted"/>
<keyword evidence="2" id="KW-1185">Reference proteome</keyword>
<reference evidence="1 2" key="1">
    <citation type="journal article" date="2016" name="Mol. Biol. Evol.">
        <title>Comparative Genomics of Early-Diverging Mushroom-Forming Fungi Provides Insights into the Origins of Lignocellulose Decay Capabilities.</title>
        <authorList>
            <person name="Nagy L.G."/>
            <person name="Riley R."/>
            <person name="Tritt A."/>
            <person name="Adam C."/>
            <person name="Daum C."/>
            <person name="Floudas D."/>
            <person name="Sun H."/>
            <person name="Yadav J.S."/>
            <person name="Pangilinan J."/>
            <person name="Larsson K.H."/>
            <person name="Matsuura K."/>
            <person name="Barry K."/>
            <person name="Labutti K."/>
            <person name="Kuo R."/>
            <person name="Ohm R.A."/>
            <person name="Bhattacharya S.S."/>
            <person name="Shirouzu T."/>
            <person name="Yoshinaga Y."/>
            <person name="Martin F.M."/>
            <person name="Grigoriev I.V."/>
            <person name="Hibbett D.S."/>
        </authorList>
    </citation>
    <scope>NUCLEOTIDE SEQUENCE [LARGE SCALE GENOMIC DNA]</scope>
    <source>
        <strain evidence="1 2">93-53</strain>
    </source>
</reference>
<organism evidence="1 2">
    <name type="scientific">Laetiporus sulphureus 93-53</name>
    <dbReference type="NCBI Taxonomy" id="1314785"/>
    <lineage>
        <taxon>Eukaryota</taxon>
        <taxon>Fungi</taxon>
        <taxon>Dikarya</taxon>
        <taxon>Basidiomycota</taxon>
        <taxon>Agaricomycotina</taxon>
        <taxon>Agaricomycetes</taxon>
        <taxon>Polyporales</taxon>
        <taxon>Laetiporus</taxon>
    </lineage>
</organism>
<dbReference type="GeneID" id="63822253"/>
<dbReference type="InParanoid" id="A0A165B8H5"/>
<dbReference type="EMBL" id="KV427684">
    <property type="protein sequence ID" value="KZT00487.1"/>
    <property type="molecule type" value="Genomic_DNA"/>
</dbReference>
<gene>
    <name evidence="1" type="ORF">LAESUDRAFT_666049</name>
</gene>
<evidence type="ECO:0000313" key="1">
    <source>
        <dbReference type="EMBL" id="KZT00487.1"/>
    </source>
</evidence>
<dbReference type="STRING" id="1314785.A0A165B8H5"/>
<dbReference type="AlphaFoldDB" id="A0A165B8H5"/>
<evidence type="ECO:0008006" key="3">
    <source>
        <dbReference type="Google" id="ProtNLM"/>
    </source>
</evidence>
<protein>
    <recommendedName>
        <fullName evidence="3">Reverse transcriptase RNase H-like domain-containing protein</fullName>
    </recommendedName>
</protein>
<feature type="non-terminal residue" evidence="1">
    <location>
        <position position="89"/>
    </location>
</feature>
<accession>A0A165B8H5</accession>
<dbReference type="Proteomes" id="UP000076871">
    <property type="component" value="Unassembled WGS sequence"/>
</dbReference>
<evidence type="ECO:0000313" key="2">
    <source>
        <dbReference type="Proteomes" id="UP000076871"/>
    </source>
</evidence>
<dbReference type="OrthoDB" id="3227343at2759"/>
<name>A0A165B8H5_9APHY</name>
<dbReference type="RefSeq" id="XP_040758227.1">
    <property type="nucleotide sequence ID" value="XM_040905223.1"/>
</dbReference>